<evidence type="ECO:0000256" key="4">
    <source>
        <dbReference type="ARBA" id="ARBA00022692"/>
    </source>
</evidence>
<dbReference type="PANTHER" id="PTHR10766:SF111">
    <property type="entry name" value="TRANSMEMBRANE 9 SUPERFAMILY MEMBER 2"/>
    <property type="match status" value="1"/>
</dbReference>
<keyword evidence="4 9" id="KW-0812">Transmembrane</keyword>
<evidence type="ECO:0000256" key="5">
    <source>
        <dbReference type="ARBA" id="ARBA00022729"/>
    </source>
</evidence>
<dbReference type="GO" id="GO:0072657">
    <property type="term" value="P:protein localization to membrane"/>
    <property type="evidence" value="ECO:0007669"/>
    <property type="project" value="TreeGrafter"/>
</dbReference>
<evidence type="ECO:0000256" key="7">
    <source>
        <dbReference type="ARBA" id="ARBA00022989"/>
    </source>
</evidence>
<comment type="subcellular location">
    <subcellularLocation>
        <location evidence="1">Endosome membrane</location>
        <topology evidence="1">Multi-pass membrane protein</topology>
    </subcellularLocation>
    <subcellularLocation>
        <location evidence="2">Golgi apparatus membrane</location>
        <topology evidence="2">Multi-pass membrane protein</topology>
    </subcellularLocation>
</comment>
<dbReference type="PANTHER" id="PTHR10766">
    <property type="entry name" value="TRANSMEMBRANE 9 SUPERFAMILY PROTEIN"/>
    <property type="match status" value="1"/>
</dbReference>
<keyword evidence="7 9" id="KW-1133">Transmembrane helix</keyword>
<dbReference type="InterPro" id="IPR004240">
    <property type="entry name" value="EMP70"/>
</dbReference>
<evidence type="ECO:0000313" key="10">
    <source>
        <dbReference type="EMBL" id="CAD8282942.1"/>
    </source>
</evidence>
<dbReference type="AlphaFoldDB" id="A0A7R9V339"/>
<dbReference type="GO" id="GO:0000139">
    <property type="term" value="C:Golgi membrane"/>
    <property type="evidence" value="ECO:0007669"/>
    <property type="project" value="UniProtKB-SubCell"/>
</dbReference>
<keyword evidence="6" id="KW-0967">Endosome</keyword>
<evidence type="ECO:0000256" key="1">
    <source>
        <dbReference type="ARBA" id="ARBA00004337"/>
    </source>
</evidence>
<feature type="transmembrane region" description="Helical" evidence="9">
    <location>
        <begin position="607"/>
        <end position="636"/>
    </location>
</feature>
<feature type="transmembrane region" description="Helical" evidence="9">
    <location>
        <begin position="571"/>
        <end position="595"/>
    </location>
</feature>
<sequence>MAAPNRCTRARLSALVLAVLAACAAAPGAAFYLPGVAPLDFAKGDPLTIKVNKLSSVKNLAYEYYSLPYCQPDEITHSAENLGEVLRGDRIENSVYEARMRSDEPCKVACSIRSMTAVQAEAFQSKIDDEYRVQMILDNLPVAMVQARRTSDGVTHKAYSRGFPVGFKAVEKDSKVEKFFLHNHLRFTILHSYDAASDTSRIVGFEVEPFSVKHKTDWSGGGSLPMLDTCNPGRVDFVTHEMWPQAVEEGAEVVFSYDVRFVSSDVRWVNRWDLYLHMYDDDIHWFSIVNSMLIVLFLSAMVAVILLRALARDISKYNQLDAEMSAEESGWKLVHGDVFRPPPGASLLATHVGTGVQIFSMVVATMVFALCGFLSPANRGALMTAMLVMFVFMGALGGYQAAALYKAMQGEEWKAMTLRTAMLFPGVAFLGFFLLNLLAWHQGSSIAVPFGTLFALCVLWFGISVPLVFVGSHFGYRQPPRDNPVRTNKIPRQVPEQPWYLHPAVVCAIGGILPFGAIFIELFFILTSFWMQQFYYLFGFLALVFVILIITCAEIAIVLVYFQLCSEDYNWWWRAFFTSGASAAYLLLYSVFYFFTKLPITKAVPALMYLMYMAVTAYGFFCLTGAIGFYACYAFVHTIYGSVKID</sequence>
<feature type="transmembrane region" description="Helical" evidence="9">
    <location>
        <begin position="499"/>
        <end position="530"/>
    </location>
</feature>
<accession>A0A7R9V339</accession>
<evidence type="ECO:0000256" key="9">
    <source>
        <dbReference type="RuleBase" id="RU363079"/>
    </source>
</evidence>
<evidence type="ECO:0000256" key="3">
    <source>
        <dbReference type="ARBA" id="ARBA00005227"/>
    </source>
</evidence>
<gene>
    <name evidence="10" type="ORF">CEUR00632_LOCUS2977</name>
</gene>
<reference evidence="10" key="1">
    <citation type="submission" date="2021-01" db="EMBL/GenBank/DDBJ databases">
        <authorList>
            <person name="Corre E."/>
            <person name="Pelletier E."/>
            <person name="Niang G."/>
            <person name="Scheremetjew M."/>
            <person name="Finn R."/>
            <person name="Kale V."/>
            <person name="Holt S."/>
            <person name="Cochrane G."/>
            <person name="Meng A."/>
            <person name="Brown T."/>
            <person name="Cohen L."/>
        </authorList>
    </citation>
    <scope>NUCLEOTIDE SEQUENCE</scope>
    <source>
        <strain evidence="10">CCMP219</strain>
    </source>
</reference>
<keyword evidence="5 9" id="KW-0732">Signal</keyword>
<feature type="signal peptide" evidence="9">
    <location>
        <begin position="1"/>
        <end position="30"/>
    </location>
</feature>
<feature type="transmembrane region" description="Helical" evidence="9">
    <location>
        <begin position="417"/>
        <end position="440"/>
    </location>
</feature>
<protein>
    <recommendedName>
        <fullName evidence="9">Transmembrane 9 superfamily member</fullName>
    </recommendedName>
</protein>
<keyword evidence="8 9" id="KW-0472">Membrane</keyword>
<feature type="transmembrane region" description="Helical" evidence="9">
    <location>
        <begin position="536"/>
        <end position="562"/>
    </location>
</feature>
<feature type="transmembrane region" description="Helical" evidence="9">
    <location>
        <begin position="356"/>
        <end position="375"/>
    </location>
</feature>
<feature type="transmembrane region" description="Helical" evidence="9">
    <location>
        <begin position="446"/>
        <end position="471"/>
    </location>
</feature>
<proteinExistence type="inferred from homology"/>
<comment type="similarity">
    <text evidence="3 9">Belongs to the nonaspanin (TM9SF) (TC 9.A.2) family.</text>
</comment>
<evidence type="ECO:0000256" key="2">
    <source>
        <dbReference type="ARBA" id="ARBA00004653"/>
    </source>
</evidence>
<dbReference type="GO" id="GO:0010008">
    <property type="term" value="C:endosome membrane"/>
    <property type="evidence" value="ECO:0007669"/>
    <property type="project" value="UniProtKB-SubCell"/>
</dbReference>
<dbReference type="EMBL" id="HBEC01006615">
    <property type="protein sequence ID" value="CAD8282942.1"/>
    <property type="molecule type" value="Transcribed_RNA"/>
</dbReference>
<evidence type="ECO:0000256" key="8">
    <source>
        <dbReference type="ARBA" id="ARBA00023136"/>
    </source>
</evidence>
<dbReference type="Pfam" id="PF02990">
    <property type="entry name" value="EMP70"/>
    <property type="match status" value="1"/>
</dbReference>
<name>A0A7R9V339_9CHLO</name>
<evidence type="ECO:0000256" key="6">
    <source>
        <dbReference type="ARBA" id="ARBA00022753"/>
    </source>
</evidence>
<organism evidence="10">
    <name type="scientific">Chlamydomonas euryale</name>
    <dbReference type="NCBI Taxonomy" id="1486919"/>
    <lineage>
        <taxon>Eukaryota</taxon>
        <taxon>Viridiplantae</taxon>
        <taxon>Chlorophyta</taxon>
        <taxon>core chlorophytes</taxon>
        <taxon>Chlorophyceae</taxon>
        <taxon>CS clade</taxon>
        <taxon>Chlamydomonadales</taxon>
        <taxon>Chlamydomonadaceae</taxon>
        <taxon>Chlamydomonas</taxon>
    </lineage>
</organism>
<feature type="transmembrane region" description="Helical" evidence="9">
    <location>
        <begin position="381"/>
        <end position="405"/>
    </location>
</feature>
<feature type="chain" id="PRO_5031596061" description="Transmembrane 9 superfamily member" evidence="9">
    <location>
        <begin position="31"/>
        <end position="646"/>
    </location>
</feature>
<dbReference type="PROSITE" id="PS51257">
    <property type="entry name" value="PROKAR_LIPOPROTEIN"/>
    <property type="match status" value="1"/>
</dbReference>
<feature type="transmembrane region" description="Helical" evidence="9">
    <location>
        <begin position="285"/>
        <end position="307"/>
    </location>
</feature>